<proteinExistence type="predicted"/>
<evidence type="ECO:0000313" key="4">
    <source>
        <dbReference type="Proteomes" id="UP000321935"/>
    </source>
</evidence>
<reference evidence="3 4" key="1">
    <citation type="submission" date="2019-08" db="EMBL/GenBank/DDBJ databases">
        <title>Genomes sequence of Algoriphagus aquimarinus ACAM450.</title>
        <authorList>
            <person name="Bowman J.P."/>
        </authorList>
    </citation>
    <scope>NUCLEOTIDE SEQUENCE [LARGE SCALE GENOMIC DNA]</scope>
    <source>
        <strain evidence="3 4">ACAM 450</strain>
    </source>
</reference>
<dbReference type="EMBL" id="VORW01000002">
    <property type="protein sequence ID" value="TXE13749.1"/>
    <property type="molecule type" value="Genomic_DNA"/>
</dbReference>
<dbReference type="RefSeq" id="WP_317130773.1">
    <property type="nucleotide sequence ID" value="NZ_VORW01000002.1"/>
</dbReference>
<evidence type="ECO:0000313" key="3">
    <source>
        <dbReference type="EMBL" id="TXE13749.1"/>
    </source>
</evidence>
<name>A0A5C7B1V0_9BACT</name>
<keyword evidence="1" id="KW-1133">Transmembrane helix</keyword>
<organism evidence="3 4">
    <name type="scientific">Algoriphagus aquimarinus</name>
    <dbReference type="NCBI Taxonomy" id="237018"/>
    <lineage>
        <taxon>Bacteria</taxon>
        <taxon>Pseudomonadati</taxon>
        <taxon>Bacteroidota</taxon>
        <taxon>Cytophagia</taxon>
        <taxon>Cytophagales</taxon>
        <taxon>Cyclobacteriaceae</taxon>
        <taxon>Algoriphagus</taxon>
    </lineage>
</organism>
<dbReference type="Pfam" id="PF09990">
    <property type="entry name" value="DUF2231"/>
    <property type="match status" value="1"/>
</dbReference>
<sequence>MQESAFWLWQFMGRLHPLIVHFPIALILVAALMELFTFGKFNSKIRPGIIILAAVGAVSALLAAPMGWLLATNEGTSGELLDLHKWIGIFTAILSVVILFLLPKTRRKPNALQIKVFRTTLFVTALGVSLTGHFGGSLTHGEDFLTEVLPSSIDDELEIEKTPINLASYETELSPEKEMKLIGE</sequence>
<dbReference type="Proteomes" id="UP000321935">
    <property type="component" value="Unassembled WGS sequence"/>
</dbReference>
<keyword evidence="1" id="KW-0812">Transmembrane</keyword>
<feature type="transmembrane region" description="Helical" evidence="1">
    <location>
        <begin position="83"/>
        <end position="102"/>
    </location>
</feature>
<keyword evidence="1" id="KW-0472">Membrane</keyword>
<feature type="domain" description="DUF2231" evidence="2">
    <location>
        <begin position="15"/>
        <end position="139"/>
    </location>
</feature>
<comment type="caution">
    <text evidence="3">The sequence shown here is derived from an EMBL/GenBank/DDBJ whole genome shotgun (WGS) entry which is preliminary data.</text>
</comment>
<evidence type="ECO:0000259" key="2">
    <source>
        <dbReference type="Pfam" id="PF09990"/>
    </source>
</evidence>
<dbReference type="InterPro" id="IPR019251">
    <property type="entry name" value="DUF2231_TM"/>
</dbReference>
<evidence type="ECO:0000256" key="1">
    <source>
        <dbReference type="SAM" id="Phobius"/>
    </source>
</evidence>
<gene>
    <name evidence="3" type="ORF">ESV85_07235</name>
</gene>
<accession>A0A5C7B1V0</accession>
<protein>
    <recommendedName>
        <fullName evidence="2">DUF2231 domain-containing protein</fullName>
    </recommendedName>
</protein>
<dbReference type="AlphaFoldDB" id="A0A5C7B1V0"/>
<feature type="transmembrane region" description="Helical" evidence="1">
    <location>
        <begin position="18"/>
        <end position="37"/>
    </location>
</feature>
<feature type="transmembrane region" description="Helical" evidence="1">
    <location>
        <begin position="49"/>
        <end position="71"/>
    </location>
</feature>
<feature type="non-terminal residue" evidence="3">
    <location>
        <position position="184"/>
    </location>
</feature>